<dbReference type="SUPFAM" id="SSF48371">
    <property type="entry name" value="ARM repeat"/>
    <property type="match status" value="1"/>
</dbReference>
<dbReference type="EMBL" id="BMAR01000017">
    <property type="protein sequence ID" value="GFR47212.1"/>
    <property type="molecule type" value="Genomic_DNA"/>
</dbReference>
<organism evidence="2 3">
    <name type="scientific">Astrephomene gubernaculifera</name>
    <dbReference type="NCBI Taxonomy" id="47775"/>
    <lineage>
        <taxon>Eukaryota</taxon>
        <taxon>Viridiplantae</taxon>
        <taxon>Chlorophyta</taxon>
        <taxon>core chlorophytes</taxon>
        <taxon>Chlorophyceae</taxon>
        <taxon>CS clade</taxon>
        <taxon>Chlamydomonadales</taxon>
        <taxon>Astrephomenaceae</taxon>
        <taxon>Astrephomene</taxon>
    </lineage>
</organism>
<dbReference type="InterPro" id="IPR016024">
    <property type="entry name" value="ARM-type_fold"/>
</dbReference>
<evidence type="ECO:0000313" key="2">
    <source>
        <dbReference type="EMBL" id="GFR47212.1"/>
    </source>
</evidence>
<proteinExistence type="predicted"/>
<feature type="non-terminal residue" evidence="2">
    <location>
        <position position="1"/>
    </location>
</feature>
<reference evidence="2 3" key="1">
    <citation type="journal article" date="2021" name="Sci. Rep.">
        <title>Genome sequencing of the multicellular alga Astrephomene provides insights into convergent evolution of germ-soma differentiation.</title>
        <authorList>
            <person name="Yamashita S."/>
            <person name="Yamamoto K."/>
            <person name="Matsuzaki R."/>
            <person name="Suzuki S."/>
            <person name="Yamaguchi H."/>
            <person name="Hirooka S."/>
            <person name="Minakuchi Y."/>
            <person name="Miyagishima S."/>
            <person name="Kawachi M."/>
            <person name="Toyoda A."/>
            <person name="Nozaki H."/>
        </authorList>
    </citation>
    <scope>NUCLEOTIDE SEQUENCE [LARGE SCALE GENOMIC DNA]</scope>
    <source>
        <strain evidence="2 3">NIES-4017</strain>
    </source>
</reference>
<dbReference type="AlphaFoldDB" id="A0AAD3HNH0"/>
<feature type="region of interest" description="Disordered" evidence="1">
    <location>
        <begin position="174"/>
        <end position="193"/>
    </location>
</feature>
<dbReference type="Proteomes" id="UP001054857">
    <property type="component" value="Unassembled WGS sequence"/>
</dbReference>
<comment type="caution">
    <text evidence="2">The sequence shown here is derived from an EMBL/GenBank/DDBJ whole genome shotgun (WGS) entry which is preliminary data.</text>
</comment>
<sequence>MPRIRKQRFGGASAKLAACFDILLSGAPGECLAGELGCCADSCCSSAAVSRALAEYCQHSAAAREAFVAGRGLEAMQAALTRGSPAVAAAAARVLAALCGSTDGLRRLLHWQRTQPGSSDLLAQLAAAAGGGSGGGLPPDLRAECVEALRAALGALHGPAAGGGLELAAALQESLKSSPDSRPPSTSSAASATAAAAAASVAATRAPCDLISRVAVPALLTP</sequence>
<evidence type="ECO:0000256" key="1">
    <source>
        <dbReference type="SAM" id="MobiDB-lite"/>
    </source>
</evidence>
<dbReference type="InterPro" id="IPR011989">
    <property type="entry name" value="ARM-like"/>
</dbReference>
<evidence type="ECO:0000313" key="3">
    <source>
        <dbReference type="Proteomes" id="UP001054857"/>
    </source>
</evidence>
<dbReference type="Gene3D" id="1.25.10.10">
    <property type="entry name" value="Leucine-rich Repeat Variant"/>
    <property type="match status" value="1"/>
</dbReference>
<gene>
    <name evidence="2" type="ORF">Agub_g8893</name>
</gene>
<keyword evidence="3" id="KW-1185">Reference proteome</keyword>
<name>A0AAD3HNH0_9CHLO</name>
<accession>A0AAD3HNH0</accession>
<protein>
    <submittedName>
        <fullName evidence="2">Uncharacterized protein</fullName>
    </submittedName>
</protein>